<dbReference type="Proteomes" id="UP000469385">
    <property type="component" value="Unassembled WGS sequence"/>
</dbReference>
<name>A0A6N8IYX1_9BURK</name>
<organism evidence="5 6">
    <name type="scientific">Ramlibacter pinisoli</name>
    <dbReference type="NCBI Taxonomy" id="2682844"/>
    <lineage>
        <taxon>Bacteria</taxon>
        <taxon>Pseudomonadati</taxon>
        <taxon>Pseudomonadota</taxon>
        <taxon>Betaproteobacteria</taxon>
        <taxon>Burkholderiales</taxon>
        <taxon>Comamonadaceae</taxon>
        <taxon>Ramlibacter</taxon>
    </lineage>
</organism>
<keyword evidence="5" id="KW-0808">Transferase</keyword>
<proteinExistence type="predicted"/>
<dbReference type="AlphaFoldDB" id="A0A6N8IYX1"/>
<dbReference type="UniPathway" id="UPA00820"/>
<dbReference type="EMBL" id="WSEL01000009">
    <property type="protein sequence ID" value="MVQ31146.1"/>
    <property type="molecule type" value="Genomic_DNA"/>
</dbReference>
<protein>
    <submittedName>
        <fullName evidence="5">Glycosyl transferase</fullName>
    </submittedName>
</protein>
<dbReference type="InterPro" id="IPR002654">
    <property type="entry name" value="Glyco_trans_25"/>
</dbReference>
<comment type="pathway">
    <text evidence="2">Glycan metabolism; lacto-N-neotetraose biosynthesis.</text>
</comment>
<feature type="domain" description="Glycosyl transferase family 25" evidence="4">
    <location>
        <begin position="1"/>
        <end position="185"/>
    </location>
</feature>
<comment type="pathway">
    <text evidence="1">Bacterial outer membrane biogenesis; lipooligosaccharide biosynthesis.</text>
</comment>
<keyword evidence="3" id="KW-0448">Lipopolysaccharide biosynthesis</keyword>
<evidence type="ECO:0000259" key="4">
    <source>
        <dbReference type="Pfam" id="PF01755"/>
    </source>
</evidence>
<dbReference type="CDD" id="cd06532">
    <property type="entry name" value="Glyco_transf_25"/>
    <property type="match status" value="1"/>
</dbReference>
<dbReference type="RefSeq" id="WP_157399233.1">
    <property type="nucleotide sequence ID" value="NZ_WSEL01000009.1"/>
</dbReference>
<dbReference type="GO" id="GO:0009103">
    <property type="term" value="P:lipopolysaccharide biosynthetic process"/>
    <property type="evidence" value="ECO:0007669"/>
    <property type="project" value="UniProtKB-KW"/>
</dbReference>
<sequence>MLPIRVISLQRTPERRQAFLARNGHLPCTFFDAVDGARLTPEDIAATGLFAPGLARTYTPGAYGAALSHWQLWGEAIDGGRPLTVAEDDAVFRHDFADHAQRLLDGLPVGWDFMLWGWNFDSVLSVHAMPGVSPAAMVFDQAAMRGSLDAFQALRDPVLALRLDKCFGIPAYTISPAGAARLRKLCFPLSELSVPMPILNRSFPNLGIDAAMNAAYSNTSSHASFPALVVTCNDARISTIQRQRPSRES</sequence>
<dbReference type="GO" id="GO:0016740">
    <property type="term" value="F:transferase activity"/>
    <property type="evidence" value="ECO:0007669"/>
    <property type="project" value="UniProtKB-KW"/>
</dbReference>
<evidence type="ECO:0000313" key="5">
    <source>
        <dbReference type="EMBL" id="MVQ31146.1"/>
    </source>
</evidence>
<evidence type="ECO:0000256" key="3">
    <source>
        <dbReference type="ARBA" id="ARBA00022985"/>
    </source>
</evidence>
<accession>A0A6N8IYX1</accession>
<keyword evidence="6" id="KW-1185">Reference proteome</keyword>
<reference evidence="5 6" key="1">
    <citation type="submission" date="2019-12" db="EMBL/GenBank/DDBJ databases">
        <authorList>
            <person name="Huq M.A."/>
        </authorList>
    </citation>
    <scope>NUCLEOTIDE SEQUENCE [LARGE SCALE GENOMIC DNA]</scope>
    <source>
        <strain evidence="5 6">MAH-25</strain>
    </source>
</reference>
<evidence type="ECO:0000256" key="2">
    <source>
        <dbReference type="ARBA" id="ARBA00005222"/>
    </source>
</evidence>
<dbReference type="Pfam" id="PF01755">
    <property type="entry name" value="Glyco_transf_25"/>
    <property type="match status" value="1"/>
</dbReference>
<dbReference type="UniPathway" id="UPA00501"/>
<comment type="caution">
    <text evidence="5">The sequence shown here is derived from an EMBL/GenBank/DDBJ whole genome shotgun (WGS) entry which is preliminary data.</text>
</comment>
<gene>
    <name evidence="5" type="ORF">GON04_16935</name>
</gene>
<evidence type="ECO:0000256" key="1">
    <source>
        <dbReference type="ARBA" id="ARBA00005068"/>
    </source>
</evidence>
<evidence type="ECO:0000313" key="6">
    <source>
        <dbReference type="Proteomes" id="UP000469385"/>
    </source>
</evidence>